<evidence type="ECO:0000256" key="2">
    <source>
        <dbReference type="ARBA" id="ARBA00009975"/>
    </source>
</evidence>
<keyword evidence="5 7" id="KW-0560">Oxidoreductase</keyword>
<evidence type="ECO:0000256" key="1">
    <source>
        <dbReference type="ARBA" id="ARBA00004937"/>
    </source>
</evidence>
<dbReference type="PANTHER" id="PTHR23429">
    <property type="entry name" value="GLUCOSE-6-PHOSPHATE 1-DEHYDROGENASE G6PD"/>
    <property type="match status" value="1"/>
</dbReference>
<comment type="catalytic activity">
    <reaction evidence="7">
        <text>D-glucose 6-phosphate + NADP(+) = 6-phospho-D-glucono-1,5-lactone + NADPH + H(+)</text>
        <dbReference type="Rhea" id="RHEA:15841"/>
        <dbReference type="ChEBI" id="CHEBI:15378"/>
        <dbReference type="ChEBI" id="CHEBI:57783"/>
        <dbReference type="ChEBI" id="CHEBI:57955"/>
        <dbReference type="ChEBI" id="CHEBI:58349"/>
        <dbReference type="ChEBI" id="CHEBI:61548"/>
        <dbReference type="EC" id="1.1.1.49"/>
    </reaction>
</comment>
<name>A0AA96JWU0_9BACT</name>
<feature type="binding site" evidence="7">
    <location>
        <position position="209"/>
    </location>
    <ligand>
        <name>substrate</name>
    </ligand>
</feature>
<dbReference type="Pfam" id="PF00479">
    <property type="entry name" value="G6PD_N"/>
    <property type="match status" value="1"/>
</dbReference>
<protein>
    <recommendedName>
        <fullName evidence="7">Glucose-6-phosphate 1-dehydrogenase</fullName>
        <shortName evidence="7">G6PD</shortName>
        <ecNumber evidence="7">1.1.1.49</ecNumber>
    </recommendedName>
</protein>
<feature type="binding site" evidence="7">
    <location>
        <position position="213"/>
    </location>
    <ligand>
        <name>substrate</name>
    </ligand>
</feature>
<evidence type="ECO:0000256" key="4">
    <source>
        <dbReference type="ARBA" id="ARBA00022857"/>
    </source>
</evidence>
<dbReference type="RefSeq" id="WP_312747581.1">
    <property type="nucleotide sequence ID" value="NZ_CP116968.1"/>
</dbReference>
<evidence type="ECO:0000256" key="6">
    <source>
        <dbReference type="ARBA" id="ARBA00023277"/>
    </source>
</evidence>
<feature type="binding site" evidence="7">
    <location>
        <position position="371"/>
    </location>
    <ligand>
        <name>substrate</name>
    </ligand>
</feature>
<evidence type="ECO:0000256" key="3">
    <source>
        <dbReference type="ARBA" id="ARBA00022526"/>
    </source>
</evidence>
<dbReference type="GO" id="GO:0050661">
    <property type="term" value="F:NADP binding"/>
    <property type="evidence" value="ECO:0007669"/>
    <property type="project" value="UniProtKB-UniRule"/>
</dbReference>
<feature type="binding site" evidence="7">
    <location>
        <begin position="114"/>
        <end position="115"/>
    </location>
    <ligand>
        <name>NADP(+)</name>
        <dbReference type="ChEBI" id="CHEBI:58349"/>
    </ligand>
</feature>
<evidence type="ECO:0000313" key="10">
    <source>
        <dbReference type="EMBL" id="WNM63177.1"/>
    </source>
</evidence>
<dbReference type="Gene3D" id="3.30.360.10">
    <property type="entry name" value="Dihydrodipicolinate Reductase, domain 2"/>
    <property type="match status" value="1"/>
</dbReference>
<keyword evidence="11" id="KW-1185">Reference proteome</keyword>
<dbReference type="NCBIfam" id="NF009492">
    <property type="entry name" value="PRK12853.1-3"/>
    <property type="match status" value="1"/>
</dbReference>
<dbReference type="EMBL" id="CP116968">
    <property type="protein sequence ID" value="WNM63177.1"/>
    <property type="molecule type" value="Genomic_DNA"/>
</dbReference>
<gene>
    <name evidence="7 10" type="primary">zwf</name>
    <name evidence="10" type="ORF">PQG83_05335</name>
</gene>
<dbReference type="PRINTS" id="PR00079">
    <property type="entry name" value="G6PDHDRGNASE"/>
</dbReference>
<dbReference type="KEGG" id="nneo:PQG83_05335"/>
<evidence type="ECO:0000256" key="5">
    <source>
        <dbReference type="ARBA" id="ARBA00023002"/>
    </source>
</evidence>
<evidence type="ECO:0000256" key="7">
    <source>
        <dbReference type="HAMAP-Rule" id="MF_00966"/>
    </source>
</evidence>
<feature type="binding site" evidence="7">
    <location>
        <position position="266"/>
    </location>
    <ligand>
        <name>substrate</name>
    </ligand>
</feature>
<dbReference type="PIRSF" id="PIRSF000110">
    <property type="entry name" value="G6PD"/>
    <property type="match status" value="1"/>
</dbReference>
<dbReference type="Proteomes" id="UP001302494">
    <property type="component" value="Chromosome"/>
</dbReference>
<dbReference type="InterPro" id="IPR022674">
    <property type="entry name" value="G6P_DH_NAD-bd"/>
</dbReference>
<dbReference type="InterPro" id="IPR001282">
    <property type="entry name" value="G6P_DH"/>
</dbReference>
<feature type="binding site" evidence="7">
    <location>
        <position position="247"/>
    </location>
    <ligand>
        <name>substrate</name>
    </ligand>
</feature>
<dbReference type="Gene3D" id="3.40.50.720">
    <property type="entry name" value="NAD(P)-binding Rossmann-like Domain"/>
    <property type="match status" value="1"/>
</dbReference>
<dbReference type="SUPFAM" id="SSF51735">
    <property type="entry name" value="NAD(P)-binding Rossmann-fold domains"/>
    <property type="match status" value="1"/>
</dbReference>
<keyword evidence="3 7" id="KW-0313">Glucose metabolism</keyword>
<dbReference type="GO" id="GO:0005829">
    <property type="term" value="C:cytosol"/>
    <property type="evidence" value="ECO:0007669"/>
    <property type="project" value="TreeGrafter"/>
</dbReference>
<reference evidence="10 11" key="1">
    <citation type="submission" date="2023-01" db="EMBL/GenBank/DDBJ databases">
        <title>Cultivation and genomic characterization of new, ubiquitous marine nitrite-oxidizing bacteria from the Nitrospirales.</title>
        <authorList>
            <person name="Mueller A.J."/>
            <person name="Daebeler A."/>
            <person name="Herbold C.W."/>
            <person name="Kirkegaard R.H."/>
            <person name="Daims H."/>
        </authorList>
    </citation>
    <scope>NUCLEOTIDE SEQUENCE [LARGE SCALE GENOMIC DNA]</scope>
    <source>
        <strain evidence="10 11">DK</strain>
    </source>
</reference>
<dbReference type="HAMAP" id="MF_00966">
    <property type="entry name" value="G6PD"/>
    <property type="match status" value="1"/>
</dbReference>
<dbReference type="GO" id="GO:0006006">
    <property type="term" value="P:glucose metabolic process"/>
    <property type="evidence" value="ECO:0007669"/>
    <property type="project" value="UniProtKB-KW"/>
</dbReference>
<evidence type="ECO:0000313" key="11">
    <source>
        <dbReference type="Proteomes" id="UP001302494"/>
    </source>
</evidence>
<dbReference type="AlphaFoldDB" id="A0AA96JWU0"/>
<proteinExistence type="inferred from homology"/>
<keyword evidence="6 7" id="KW-0119">Carbohydrate metabolism</keyword>
<feature type="active site" description="Proton acceptor" evidence="7">
    <location>
        <position position="271"/>
    </location>
</feature>
<keyword evidence="4 7" id="KW-0521">NADP</keyword>
<comment type="caution">
    <text evidence="7">Lacks conserved residue(s) required for the propagation of feature annotation.</text>
</comment>
<dbReference type="InterPro" id="IPR019796">
    <property type="entry name" value="G6P_DH_AS"/>
</dbReference>
<dbReference type="Pfam" id="PF02781">
    <property type="entry name" value="G6PD_C"/>
    <property type="match status" value="1"/>
</dbReference>
<feature type="binding site" evidence="7">
    <location>
        <position position="179"/>
    </location>
    <ligand>
        <name>NADP(+)</name>
        <dbReference type="ChEBI" id="CHEBI:58349"/>
    </ligand>
</feature>
<dbReference type="NCBIfam" id="TIGR00871">
    <property type="entry name" value="zwf"/>
    <property type="match status" value="1"/>
</dbReference>
<sequence length="522" mass="58992">MKTSHPVFDHADELKEGTLFQQPSNGHTRPPTLFIIFGAQGDLTKRKLIPALYNLASSHHLPQEFAILGIDGIPMHTDDFREKIRQDIDELCPRPVDATIKEWLLDRLHYLAGDFRDSQTYDRLQSLLTQLNTTHGTQGNYLYYMATAPTFFAEIVAQLGAKGLVEHRKDFSRRIVIEKPFGHDLPSARSLNQALRQVLDESQIYRIDHYLGKETVQNILIFRFANGIFEPIWNRQYIDHVQITVAETLGVEHRGAYYEKAGALRDMVSNHLLQILAFVAMEPPNTFDPEAVRNEKAKVLRAIQPMNPVEVLQSTVAGQYEAGSINNHSVLPYRMEKDVNPASLTETFAAMTLGIESWRWEGVPFYLRTGKRLHTRVTEVVIQFKSAPLMLFRKTPVDKLTPNVLVIRIQPDEGISLSFGAKIPGPKVKVGTVDMDFQYAEYFGDAPSTGYETLLHDVMAGDSTLFQRSDSVEVGWSIVDPIVKVWESLGSHAIRPYSSGSWGPPEADALLARDGRMWRNHG</sequence>
<dbReference type="InterPro" id="IPR036291">
    <property type="entry name" value="NAD(P)-bd_dom_sf"/>
</dbReference>
<dbReference type="SUPFAM" id="SSF55347">
    <property type="entry name" value="Glyceraldehyde-3-phosphate dehydrogenase-like, C-terminal domain"/>
    <property type="match status" value="1"/>
</dbReference>
<dbReference type="PANTHER" id="PTHR23429:SF0">
    <property type="entry name" value="GLUCOSE-6-PHOSPHATE 1-DEHYDROGENASE"/>
    <property type="match status" value="1"/>
</dbReference>
<organism evidence="10 11">
    <name type="scientific">Candidatus Nitrospira neomarina</name>
    <dbReference type="NCBI Taxonomy" id="3020899"/>
    <lineage>
        <taxon>Bacteria</taxon>
        <taxon>Pseudomonadati</taxon>
        <taxon>Nitrospirota</taxon>
        <taxon>Nitrospiria</taxon>
        <taxon>Nitrospirales</taxon>
        <taxon>Nitrospiraceae</taxon>
        <taxon>Nitrospira</taxon>
    </lineage>
</organism>
<evidence type="ECO:0000259" key="9">
    <source>
        <dbReference type="Pfam" id="PF02781"/>
    </source>
</evidence>
<comment type="pathway">
    <text evidence="1 7">Carbohydrate degradation; pentose phosphate pathway; D-ribulose 5-phosphate from D-glucose 6-phosphate (oxidative stage): step 1/3.</text>
</comment>
<dbReference type="GO" id="GO:0004345">
    <property type="term" value="F:glucose-6-phosphate dehydrogenase activity"/>
    <property type="evidence" value="ECO:0007669"/>
    <property type="project" value="UniProtKB-UniRule"/>
</dbReference>
<comment type="similarity">
    <text evidence="2 7">Belongs to the glucose-6-phosphate dehydrogenase family.</text>
</comment>
<dbReference type="PROSITE" id="PS00069">
    <property type="entry name" value="G6P_DEHYDROGENASE"/>
    <property type="match status" value="1"/>
</dbReference>
<evidence type="ECO:0000259" key="8">
    <source>
        <dbReference type="Pfam" id="PF00479"/>
    </source>
</evidence>
<dbReference type="InterPro" id="IPR022675">
    <property type="entry name" value="G6P_DH_C"/>
</dbReference>
<feature type="domain" description="Glucose-6-phosphate dehydrogenase C-terminal" evidence="9">
    <location>
        <begin position="220"/>
        <end position="519"/>
    </location>
</feature>
<dbReference type="EC" id="1.1.1.49" evidence="7"/>
<feature type="domain" description="Glucose-6-phosphate dehydrogenase NAD-binding" evidence="8">
    <location>
        <begin position="35"/>
        <end position="218"/>
    </location>
</feature>
<accession>A0AA96JWU0</accession>
<dbReference type="GO" id="GO:0009051">
    <property type="term" value="P:pentose-phosphate shunt, oxidative branch"/>
    <property type="evidence" value="ECO:0007669"/>
    <property type="project" value="TreeGrafter"/>
</dbReference>
<comment type="function">
    <text evidence="7">Catalyzes the oxidation of glucose 6-phosphate to 6-phosphogluconolactone.</text>
</comment>